<dbReference type="EMBL" id="AEJB01000358">
    <property type="protein sequence ID" value="ELP66394.1"/>
    <property type="molecule type" value="Genomic_DNA"/>
</dbReference>
<accession>L7F5I4</accession>
<sequence length="96" mass="10670">GGVCREDPAQCLEDLVVVRTERLIGQPAEIPAELRLGPRWVGDGLCDEGHVLRGRGHGQCGRFSPQVRQLALLDPRHHPRQGRRPTPSPPRRQAQC</sequence>
<evidence type="ECO:0000313" key="2">
    <source>
        <dbReference type="EMBL" id="ELP66394.1"/>
    </source>
</evidence>
<gene>
    <name evidence="2" type="ORF">STRTUCAR8_00141</name>
</gene>
<name>L7F5I4_STRT8</name>
<dbReference type="Proteomes" id="UP000010931">
    <property type="component" value="Unassembled WGS sequence"/>
</dbReference>
<feature type="non-terminal residue" evidence="2">
    <location>
        <position position="1"/>
    </location>
</feature>
<reference evidence="2 3" key="1">
    <citation type="journal article" date="2011" name="Plasmid">
        <title>Streptomyces turgidiscabies Car8 contains a modular pathogenicity island that shares virulence genes with other actinobacterial plant pathogens.</title>
        <authorList>
            <person name="Huguet-Tapia J.C."/>
            <person name="Badger J.H."/>
            <person name="Loria R."/>
            <person name="Pettis G.S."/>
        </authorList>
    </citation>
    <scope>NUCLEOTIDE SEQUENCE [LARGE SCALE GENOMIC DNA]</scope>
    <source>
        <strain evidence="2 3">Car8</strain>
    </source>
</reference>
<feature type="region of interest" description="Disordered" evidence="1">
    <location>
        <begin position="72"/>
        <end position="96"/>
    </location>
</feature>
<organism evidence="2 3">
    <name type="scientific">Streptomyces turgidiscabies (strain Car8)</name>
    <dbReference type="NCBI Taxonomy" id="698760"/>
    <lineage>
        <taxon>Bacteria</taxon>
        <taxon>Bacillati</taxon>
        <taxon>Actinomycetota</taxon>
        <taxon>Actinomycetes</taxon>
        <taxon>Kitasatosporales</taxon>
        <taxon>Streptomycetaceae</taxon>
        <taxon>Streptomyces</taxon>
    </lineage>
</organism>
<evidence type="ECO:0000313" key="3">
    <source>
        <dbReference type="Proteomes" id="UP000010931"/>
    </source>
</evidence>
<keyword evidence="3" id="KW-1185">Reference proteome</keyword>
<proteinExistence type="predicted"/>
<comment type="caution">
    <text evidence="2">The sequence shown here is derived from an EMBL/GenBank/DDBJ whole genome shotgun (WGS) entry which is preliminary data.</text>
</comment>
<protein>
    <submittedName>
        <fullName evidence="2">Uncharacterized protein</fullName>
    </submittedName>
</protein>
<dbReference type="AlphaFoldDB" id="L7F5I4"/>
<evidence type="ECO:0000256" key="1">
    <source>
        <dbReference type="SAM" id="MobiDB-lite"/>
    </source>
</evidence>